<evidence type="ECO:0000256" key="1">
    <source>
        <dbReference type="SAM" id="MobiDB-lite"/>
    </source>
</evidence>
<comment type="caution">
    <text evidence="2">The sequence shown here is derived from an EMBL/GenBank/DDBJ whole genome shotgun (WGS) entry which is preliminary data.</text>
</comment>
<keyword evidence="3" id="KW-1185">Reference proteome</keyword>
<gene>
    <name evidence="2" type="ORF">BS47DRAFT_1363506</name>
</gene>
<evidence type="ECO:0000313" key="3">
    <source>
        <dbReference type="Proteomes" id="UP000886523"/>
    </source>
</evidence>
<sequence>MWHNMGLVRVTENWGPNTLRPICLLGPIEVELSDGDIFKYVRVLGRQGCRWRVKEDLLTQGGVEWGEEESTGHNGAKSAPNNLGSLDEENKPKNRMSSQDFPPAGPGEGGKRRWVVVK</sequence>
<name>A0A9P6DUP5_9AGAM</name>
<dbReference type="AlphaFoldDB" id="A0A9P6DUP5"/>
<dbReference type="Proteomes" id="UP000886523">
    <property type="component" value="Unassembled WGS sequence"/>
</dbReference>
<organism evidence="2 3">
    <name type="scientific">Hydnum rufescens UP504</name>
    <dbReference type="NCBI Taxonomy" id="1448309"/>
    <lineage>
        <taxon>Eukaryota</taxon>
        <taxon>Fungi</taxon>
        <taxon>Dikarya</taxon>
        <taxon>Basidiomycota</taxon>
        <taxon>Agaricomycotina</taxon>
        <taxon>Agaricomycetes</taxon>
        <taxon>Cantharellales</taxon>
        <taxon>Hydnaceae</taxon>
        <taxon>Hydnum</taxon>
    </lineage>
</organism>
<dbReference type="EMBL" id="MU128994">
    <property type="protein sequence ID" value="KAF9511854.1"/>
    <property type="molecule type" value="Genomic_DNA"/>
</dbReference>
<feature type="region of interest" description="Disordered" evidence="1">
    <location>
        <begin position="63"/>
        <end position="118"/>
    </location>
</feature>
<protein>
    <submittedName>
        <fullName evidence="2">Uncharacterized protein</fullName>
    </submittedName>
</protein>
<proteinExistence type="predicted"/>
<evidence type="ECO:0000313" key="2">
    <source>
        <dbReference type="EMBL" id="KAF9511854.1"/>
    </source>
</evidence>
<accession>A0A9P6DUP5</accession>
<reference evidence="2" key="1">
    <citation type="journal article" date="2020" name="Nat. Commun.">
        <title>Large-scale genome sequencing of mycorrhizal fungi provides insights into the early evolution of symbiotic traits.</title>
        <authorList>
            <person name="Miyauchi S."/>
            <person name="Kiss E."/>
            <person name="Kuo A."/>
            <person name="Drula E."/>
            <person name="Kohler A."/>
            <person name="Sanchez-Garcia M."/>
            <person name="Morin E."/>
            <person name="Andreopoulos B."/>
            <person name="Barry K.W."/>
            <person name="Bonito G."/>
            <person name="Buee M."/>
            <person name="Carver A."/>
            <person name="Chen C."/>
            <person name="Cichocki N."/>
            <person name="Clum A."/>
            <person name="Culley D."/>
            <person name="Crous P.W."/>
            <person name="Fauchery L."/>
            <person name="Girlanda M."/>
            <person name="Hayes R.D."/>
            <person name="Keri Z."/>
            <person name="LaButti K."/>
            <person name="Lipzen A."/>
            <person name="Lombard V."/>
            <person name="Magnuson J."/>
            <person name="Maillard F."/>
            <person name="Murat C."/>
            <person name="Nolan M."/>
            <person name="Ohm R.A."/>
            <person name="Pangilinan J."/>
            <person name="Pereira M.F."/>
            <person name="Perotto S."/>
            <person name="Peter M."/>
            <person name="Pfister S."/>
            <person name="Riley R."/>
            <person name="Sitrit Y."/>
            <person name="Stielow J.B."/>
            <person name="Szollosi G."/>
            <person name="Zifcakova L."/>
            <person name="Stursova M."/>
            <person name="Spatafora J.W."/>
            <person name="Tedersoo L."/>
            <person name="Vaario L.M."/>
            <person name="Yamada A."/>
            <person name="Yan M."/>
            <person name="Wang P."/>
            <person name="Xu J."/>
            <person name="Bruns T."/>
            <person name="Baldrian P."/>
            <person name="Vilgalys R."/>
            <person name="Dunand C."/>
            <person name="Henrissat B."/>
            <person name="Grigoriev I.V."/>
            <person name="Hibbett D."/>
            <person name="Nagy L.G."/>
            <person name="Martin F.M."/>
        </authorList>
    </citation>
    <scope>NUCLEOTIDE SEQUENCE</scope>
    <source>
        <strain evidence="2">UP504</strain>
    </source>
</reference>